<keyword evidence="2" id="KW-1185">Reference proteome</keyword>
<gene>
    <name evidence="1" type="ORF">M408DRAFT_211909</name>
</gene>
<protein>
    <submittedName>
        <fullName evidence="1">Uncharacterized protein</fullName>
    </submittedName>
</protein>
<dbReference type="HOGENOM" id="CLU_2110485_0_0_1"/>
<dbReference type="Proteomes" id="UP000054097">
    <property type="component" value="Unassembled WGS sequence"/>
</dbReference>
<accession>A0A0C2X7N9</accession>
<proteinExistence type="predicted"/>
<evidence type="ECO:0000313" key="2">
    <source>
        <dbReference type="Proteomes" id="UP000054097"/>
    </source>
</evidence>
<reference evidence="2" key="2">
    <citation type="submission" date="2015-01" db="EMBL/GenBank/DDBJ databases">
        <title>Evolutionary Origins and Diversification of the Mycorrhizal Mutualists.</title>
        <authorList>
            <consortium name="DOE Joint Genome Institute"/>
            <consortium name="Mycorrhizal Genomics Consortium"/>
            <person name="Kohler A."/>
            <person name="Kuo A."/>
            <person name="Nagy L.G."/>
            <person name="Floudas D."/>
            <person name="Copeland A."/>
            <person name="Barry K.W."/>
            <person name="Cichocki N."/>
            <person name="Veneault-Fourrey C."/>
            <person name="LaButti K."/>
            <person name="Lindquist E.A."/>
            <person name="Lipzen A."/>
            <person name="Lundell T."/>
            <person name="Morin E."/>
            <person name="Murat C."/>
            <person name="Riley R."/>
            <person name="Ohm R."/>
            <person name="Sun H."/>
            <person name="Tunlid A."/>
            <person name="Henrissat B."/>
            <person name="Grigoriev I.V."/>
            <person name="Hibbett D.S."/>
            <person name="Martin F."/>
        </authorList>
    </citation>
    <scope>NUCLEOTIDE SEQUENCE [LARGE SCALE GENOMIC DNA]</scope>
    <source>
        <strain evidence="2">MAFF 305830</strain>
    </source>
</reference>
<evidence type="ECO:0000313" key="1">
    <source>
        <dbReference type="EMBL" id="KIM25277.1"/>
    </source>
</evidence>
<dbReference type="EMBL" id="KN824315">
    <property type="protein sequence ID" value="KIM25277.1"/>
    <property type="molecule type" value="Genomic_DNA"/>
</dbReference>
<organism evidence="1 2">
    <name type="scientific">Serendipita vermifera MAFF 305830</name>
    <dbReference type="NCBI Taxonomy" id="933852"/>
    <lineage>
        <taxon>Eukaryota</taxon>
        <taxon>Fungi</taxon>
        <taxon>Dikarya</taxon>
        <taxon>Basidiomycota</taxon>
        <taxon>Agaricomycotina</taxon>
        <taxon>Agaricomycetes</taxon>
        <taxon>Sebacinales</taxon>
        <taxon>Serendipitaceae</taxon>
        <taxon>Serendipita</taxon>
    </lineage>
</organism>
<dbReference type="AlphaFoldDB" id="A0A0C2X7N9"/>
<reference evidence="1 2" key="1">
    <citation type="submission" date="2014-04" db="EMBL/GenBank/DDBJ databases">
        <authorList>
            <consortium name="DOE Joint Genome Institute"/>
            <person name="Kuo A."/>
            <person name="Zuccaro A."/>
            <person name="Kohler A."/>
            <person name="Nagy L.G."/>
            <person name="Floudas D."/>
            <person name="Copeland A."/>
            <person name="Barry K.W."/>
            <person name="Cichocki N."/>
            <person name="Veneault-Fourrey C."/>
            <person name="LaButti K."/>
            <person name="Lindquist E.A."/>
            <person name="Lipzen A."/>
            <person name="Lundell T."/>
            <person name="Morin E."/>
            <person name="Murat C."/>
            <person name="Sun H."/>
            <person name="Tunlid A."/>
            <person name="Henrissat B."/>
            <person name="Grigoriev I.V."/>
            <person name="Hibbett D.S."/>
            <person name="Martin F."/>
            <person name="Nordberg H.P."/>
            <person name="Cantor M.N."/>
            <person name="Hua S.X."/>
        </authorList>
    </citation>
    <scope>NUCLEOTIDE SEQUENCE [LARGE SCALE GENOMIC DNA]</scope>
    <source>
        <strain evidence="1 2">MAFF 305830</strain>
    </source>
</reference>
<sequence length="115" mass="13175">MERLCLHRSTRQQYLYWNHVCYGLLAREKSCSLFDRMLWAMNTVLTTRVYMNLVWLARKPAEASGGAFTGVTIGLPHRVYDGSGAESNWEMHTPAFARDGMRPSSRHRSLLVARG</sequence>
<name>A0A0C2X7N9_SERVB</name>